<dbReference type="PANTHER" id="PTHR15545">
    <property type="entry name" value="PDZ DOMAIN CONTAINING RING FINGER PROTEIN 3, 4"/>
    <property type="match status" value="1"/>
</dbReference>
<protein>
    <recommendedName>
        <fullName evidence="3">PDZ domain-containing protein</fullName>
    </recommendedName>
</protein>
<dbReference type="SUPFAM" id="SSF50156">
    <property type="entry name" value="PDZ domain-like"/>
    <property type="match status" value="1"/>
</dbReference>
<dbReference type="Proteomes" id="UP000030764">
    <property type="component" value="Unassembled WGS sequence"/>
</dbReference>
<evidence type="ECO:0000256" key="2">
    <source>
        <dbReference type="SAM" id="MobiDB-lite"/>
    </source>
</evidence>
<keyword evidence="1" id="KW-0175">Coiled coil</keyword>
<dbReference type="Pfam" id="PF00595">
    <property type="entry name" value="PDZ"/>
    <property type="match status" value="1"/>
</dbReference>
<gene>
    <name evidence="4" type="ORF">M513_07438</name>
</gene>
<dbReference type="InterPro" id="IPR001478">
    <property type="entry name" value="PDZ"/>
</dbReference>
<feature type="region of interest" description="Disordered" evidence="2">
    <location>
        <begin position="519"/>
        <end position="543"/>
    </location>
</feature>
<dbReference type="SMART" id="SM00228">
    <property type="entry name" value="PDZ"/>
    <property type="match status" value="1"/>
</dbReference>
<dbReference type="CDD" id="cd06716">
    <property type="entry name" value="PDZ2-PDZRN4-like"/>
    <property type="match status" value="1"/>
</dbReference>
<feature type="compositionally biased region" description="Polar residues" evidence="2">
    <location>
        <begin position="397"/>
        <end position="410"/>
    </location>
</feature>
<dbReference type="PANTHER" id="PTHR15545:SF8">
    <property type="entry name" value="SLO-INTERACTING PROTEIN 1"/>
    <property type="match status" value="1"/>
</dbReference>
<feature type="region of interest" description="Disordered" evidence="2">
    <location>
        <begin position="358"/>
        <end position="410"/>
    </location>
</feature>
<feature type="coiled-coil region" evidence="1">
    <location>
        <begin position="458"/>
        <end position="492"/>
    </location>
</feature>
<evidence type="ECO:0000313" key="4">
    <source>
        <dbReference type="EMBL" id="KFD51741.1"/>
    </source>
</evidence>
<name>A0A085M3E5_9BILA</name>
<dbReference type="InterPro" id="IPR036034">
    <property type="entry name" value="PDZ_sf"/>
</dbReference>
<evidence type="ECO:0000256" key="1">
    <source>
        <dbReference type="SAM" id="Coils"/>
    </source>
</evidence>
<keyword evidence="5" id="KW-1185">Reference proteome</keyword>
<dbReference type="Gene3D" id="2.30.42.10">
    <property type="match status" value="1"/>
</dbReference>
<dbReference type="PROSITE" id="PS50106">
    <property type="entry name" value="PDZ"/>
    <property type="match status" value="1"/>
</dbReference>
<dbReference type="EMBL" id="KL363236">
    <property type="protein sequence ID" value="KFD51741.1"/>
    <property type="molecule type" value="Genomic_DNA"/>
</dbReference>
<feature type="domain" description="PDZ" evidence="3">
    <location>
        <begin position="265"/>
        <end position="349"/>
    </location>
</feature>
<evidence type="ECO:0000259" key="3">
    <source>
        <dbReference type="PROSITE" id="PS50106"/>
    </source>
</evidence>
<reference evidence="4 5" key="1">
    <citation type="journal article" date="2014" name="Nat. Genet.">
        <title>Genome and transcriptome of the porcine whipworm Trichuris suis.</title>
        <authorList>
            <person name="Jex A.R."/>
            <person name="Nejsum P."/>
            <person name="Schwarz E.M."/>
            <person name="Hu L."/>
            <person name="Young N.D."/>
            <person name="Hall R.S."/>
            <person name="Korhonen P.K."/>
            <person name="Liao S."/>
            <person name="Thamsborg S."/>
            <person name="Xia J."/>
            <person name="Xu P."/>
            <person name="Wang S."/>
            <person name="Scheerlinck J.P."/>
            <person name="Hofmann A."/>
            <person name="Sternberg P.W."/>
            <person name="Wang J."/>
            <person name="Gasser R.B."/>
        </authorList>
    </citation>
    <scope>NUCLEOTIDE SEQUENCE [LARGE SCALE GENOMIC DNA]</scope>
    <source>
        <strain evidence="4">DCEP-RM93M</strain>
    </source>
</reference>
<feature type="compositionally biased region" description="Polar residues" evidence="2">
    <location>
        <begin position="519"/>
        <end position="536"/>
    </location>
</feature>
<dbReference type="InterPro" id="IPR051971">
    <property type="entry name" value="E3_ubiquitin-PDZ_ligase"/>
</dbReference>
<accession>A0A085M3E5</accession>
<dbReference type="AlphaFoldDB" id="A0A085M3E5"/>
<organism evidence="4 5">
    <name type="scientific">Trichuris suis</name>
    <name type="common">pig whipworm</name>
    <dbReference type="NCBI Taxonomy" id="68888"/>
    <lineage>
        <taxon>Eukaryota</taxon>
        <taxon>Metazoa</taxon>
        <taxon>Ecdysozoa</taxon>
        <taxon>Nematoda</taxon>
        <taxon>Enoplea</taxon>
        <taxon>Dorylaimia</taxon>
        <taxon>Trichinellida</taxon>
        <taxon>Trichuridae</taxon>
        <taxon>Trichuris</taxon>
    </lineage>
</organism>
<evidence type="ECO:0000313" key="5">
    <source>
        <dbReference type="Proteomes" id="UP000030764"/>
    </source>
</evidence>
<sequence length="862" mass="97856">MRFNGERSLREWPGHLDDQVQRLVALQREMILLSRRLGPHEHRLLLELVDLHDRLWSLTDMFKSRLVTSPSVKASQQLRLSEKVEKEEEPCRQSSAVLMTSTGTQTDFCGQMLGDESEQVVQENEYALCEWRDLTVPVSVASVDYLCQERQQLRCTMQYTAGKRLGTLFCVTSNLHYSPALVVPLPVVTGYNDSCFSWLAGREISESLTSSPNVQKLASFSRLIPVFRSSSSVLLLSKATSVLMGHFEAERRPIEERRFGRVFEQVNLVRVYPTQKLGLTLCYSAADNEETEIFVSEIKAGSLANRDGRIKTGDQVLEINGVNVRSRSQAVELFRQERHRVSILLARRLPRAMVDNEFSPIEEEDEGTQTDRTSAHEKDSGISRTTDSELELMPSLASPSKLSEFSTDGSHSSELISIADEYEALKDRTRQPVDLEAASVDPVDACHSFGNGQQADSGSSLEHELQCLQREMEHVQLECDRLIEQHVKAENAMKTQLQKASVLVSTVNQLHLQSSCDVESTCKASQQPQTKKNGVRSSPRALPPRGVVRVDHIRGLVGQSNVSFLPKNASITGGHVSRELQQRPLPILKPRQSPVEIPADDDGKRDSAFFSLPHYKTNEFKVANGSKGLDVGVKNVYDRLDEPPDLEDHIYASISGETVYTNLDNLQTTIRRQQQSLRQAVIQQALTTKLHPKDECCRFAGRHPVERAAPMTKASLAQECVKMEWKVKRRADGTRYITRRPVRKQILRDRAERLASERFGCSTDDDAASELKVGRYWSKEERRQHRERCKERKKRQEELLRRKAERKPLTEQQILQLSYKKMLRRQGQQLLDRFTTIQEFLAHGNRTAENYRALGLLSVTTV</sequence>
<proteinExistence type="predicted"/>
<feature type="region of interest" description="Disordered" evidence="2">
    <location>
        <begin position="784"/>
        <end position="803"/>
    </location>
</feature>